<keyword evidence="1" id="KW-1133">Transmembrane helix</keyword>
<protein>
    <submittedName>
        <fullName evidence="2">Uncharacterized protein</fullName>
    </submittedName>
</protein>
<feature type="transmembrane region" description="Helical" evidence="1">
    <location>
        <begin position="61"/>
        <end position="87"/>
    </location>
</feature>
<keyword evidence="1" id="KW-0472">Membrane</keyword>
<keyword evidence="3" id="KW-1185">Reference proteome</keyword>
<feature type="transmembrane region" description="Helical" evidence="1">
    <location>
        <begin position="93"/>
        <end position="118"/>
    </location>
</feature>
<sequence>MGAQHRDASSLEQQFSPTVARSVQTTWRAVVRHVRTLLVGLSPVHYEPGDMRREYRWTRAAIVGAATSLGVAFAVRSVLTGLFVAFFSPGLSLVTLFNVALTVAVVGGMAGVAAVRAADFTRFRRQRRRL</sequence>
<reference evidence="2 3" key="1">
    <citation type="journal article" date="2019" name="Int. J. Syst. Evol. Microbiol.">
        <title>The Global Catalogue of Microorganisms (GCM) 10K type strain sequencing project: providing services to taxonomists for standard genome sequencing and annotation.</title>
        <authorList>
            <consortium name="The Broad Institute Genomics Platform"/>
            <consortium name="The Broad Institute Genome Sequencing Center for Infectious Disease"/>
            <person name="Wu L."/>
            <person name="Ma J."/>
        </authorList>
    </citation>
    <scope>NUCLEOTIDE SEQUENCE [LARGE SCALE GENOMIC DNA]</scope>
    <source>
        <strain evidence="2 3">CGMCC 1.12543</strain>
    </source>
</reference>
<organism evidence="2 3">
    <name type="scientific">Halomarina salina</name>
    <dbReference type="NCBI Taxonomy" id="1872699"/>
    <lineage>
        <taxon>Archaea</taxon>
        <taxon>Methanobacteriati</taxon>
        <taxon>Methanobacteriota</taxon>
        <taxon>Stenosarchaea group</taxon>
        <taxon>Halobacteria</taxon>
        <taxon>Halobacteriales</taxon>
        <taxon>Natronomonadaceae</taxon>
        <taxon>Halomarina</taxon>
    </lineage>
</organism>
<keyword evidence="1" id="KW-0812">Transmembrane</keyword>
<dbReference type="AlphaFoldDB" id="A0ABD5RLW1"/>
<evidence type="ECO:0000256" key="1">
    <source>
        <dbReference type="SAM" id="Phobius"/>
    </source>
</evidence>
<dbReference type="Proteomes" id="UP001596099">
    <property type="component" value="Unassembled WGS sequence"/>
</dbReference>
<proteinExistence type="predicted"/>
<evidence type="ECO:0000313" key="2">
    <source>
        <dbReference type="EMBL" id="MFC5971200.1"/>
    </source>
</evidence>
<accession>A0ABD5RLW1</accession>
<dbReference type="EMBL" id="JBHSQH010000001">
    <property type="protein sequence ID" value="MFC5971200.1"/>
    <property type="molecule type" value="Genomic_DNA"/>
</dbReference>
<evidence type="ECO:0000313" key="3">
    <source>
        <dbReference type="Proteomes" id="UP001596099"/>
    </source>
</evidence>
<gene>
    <name evidence="2" type="ORF">ACFPYI_07630</name>
</gene>
<dbReference type="RefSeq" id="WP_247414109.1">
    <property type="nucleotide sequence ID" value="NZ_JALLGW010000001.1"/>
</dbReference>
<name>A0ABD5RLW1_9EURY</name>
<comment type="caution">
    <text evidence="2">The sequence shown here is derived from an EMBL/GenBank/DDBJ whole genome shotgun (WGS) entry which is preliminary data.</text>
</comment>